<protein>
    <submittedName>
        <fullName evidence="6">S-layer homology domain-containing protein</fullName>
    </submittedName>
</protein>
<feature type="region of interest" description="Disordered" evidence="3">
    <location>
        <begin position="50"/>
        <end position="124"/>
    </location>
</feature>
<feature type="region of interest" description="Disordered" evidence="3">
    <location>
        <begin position="1009"/>
        <end position="1030"/>
    </location>
</feature>
<dbReference type="Pfam" id="PF18998">
    <property type="entry name" value="Flg_new_2"/>
    <property type="match status" value="2"/>
</dbReference>
<organism evidence="6 7">
    <name type="scientific">Agathobaculum hominis</name>
    <dbReference type="NCBI Taxonomy" id="2763014"/>
    <lineage>
        <taxon>Bacteria</taxon>
        <taxon>Bacillati</taxon>
        <taxon>Bacillota</taxon>
        <taxon>Clostridia</taxon>
        <taxon>Eubacteriales</taxon>
        <taxon>Butyricicoccaceae</taxon>
        <taxon>Agathobaculum</taxon>
    </lineage>
</organism>
<feature type="domain" description="SLH" evidence="5">
    <location>
        <begin position="1016"/>
        <end position="1079"/>
    </location>
</feature>
<keyword evidence="2" id="KW-0677">Repeat</keyword>
<feature type="compositionally biased region" description="Low complexity" evidence="3">
    <location>
        <begin position="111"/>
        <end position="122"/>
    </location>
</feature>
<feature type="compositionally biased region" description="Low complexity" evidence="3">
    <location>
        <begin position="50"/>
        <end position="68"/>
    </location>
</feature>
<keyword evidence="4" id="KW-0732">Signal</keyword>
<feature type="region of interest" description="Disordered" evidence="3">
    <location>
        <begin position="484"/>
        <end position="506"/>
    </location>
</feature>
<comment type="subcellular location">
    <subcellularLocation>
        <location evidence="1">Cell envelope</location>
    </subcellularLocation>
</comment>
<dbReference type="InterPro" id="IPR001119">
    <property type="entry name" value="SLH_dom"/>
</dbReference>
<evidence type="ECO:0000313" key="7">
    <source>
        <dbReference type="Proteomes" id="UP000641741"/>
    </source>
</evidence>
<proteinExistence type="predicted"/>
<feature type="chain" id="PRO_5045641905" evidence="4">
    <location>
        <begin position="31"/>
        <end position="1255"/>
    </location>
</feature>
<comment type="caution">
    <text evidence="6">The sequence shown here is derived from an EMBL/GenBank/DDBJ whole genome shotgun (WGS) entry which is preliminary data.</text>
</comment>
<keyword evidence="7" id="KW-1185">Reference proteome</keyword>
<evidence type="ECO:0000259" key="5">
    <source>
        <dbReference type="PROSITE" id="PS51272"/>
    </source>
</evidence>
<feature type="signal peptide" evidence="4">
    <location>
        <begin position="1"/>
        <end position="30"/>
    </location>
</feature>
<name>A0ABR7GMS5_9FIRM</name>
<gene>
    <name evidence="6" type="ORF">H8S02_06535</name>
</gene>
<evidence type="ECO:0000256" key="2">
    <source>
        <dbReference type="ARBA" id="ARBA00022737"/>
    </source>
</evidence>
<dbReference type="InterPro" id="IPR044060">
    <property type="entry name" value="Bacterial_rp_domain"/>
</dbReference>
<dbReference type="PROSITE" id="PS51272">
    <property type="entry name" value="SLH"/>
    <property type="match status" value="3"/>
</dbReference>
<dbReference type="NCBIfam" id="TIGR02543">
    <property type="entry name" value="List_Bact_rpt"/>
    <property type="match status" value="1"/>
</dbReference>
<sequence length="1255" mass="139483">MLKKNTRKRLLAGALATVMMLTMCPSWALADDEDIALLPANEEIAVPVVDSTPAADPTETPADPTPSETEAKPENQNTAPAPSGDEANGGTDSTESGNNNASSDASEDSKNNSQNNDVVSNSPESEISMASLDIDAYSLNGVKTIEAEYWITNLHAKDDNGSWKLSIDKDTVGEDGKSVAELAPSERHVTADETYNTVFWQARVQHGLLQHQTTLSNDDKTQSGTEITSIRYKNDRLEYCAKDSSEWTAFAWNDHLVFYYLIRTEYSQMVQIDVSDWTVDKEQTQHLNRRSVTYQVIVEENGTQTVADSKKFWYNKAFTVSSVRVRQTESENYSINRVELDPSTMGTVGEVDGEYRFSLDLTKAKRDEATVKIYVEPKVQSHQLTYKLNGGKITSAEGTYTPAGSVYPDATVNTPEVAKDNCDFGGWYIDEALTQKWTGTTMPDANLTLYAKFTAKETPNPNPEPENQKAMYFVLLPNRGVPKSGASQGTANYLPNETSDGGVKGVTRKTGYEGYLTEDGKEAADKGEFSANGVDSSYLILPSDLGFFTAANWNGTTYPADKTNTSAADITALLGTNYNPQIAEVVWYTVKHDDTDGYHVDGYVKNVDVNVTYHSNYGDDVTDVYTATTGNEYAARGYADTKLTARENYTFGGWYTDKNCTTKYETTTLMTSLDLYAKWVPNDFEVSYYVDKTLYGDIEDHAVDSTVTVRTAHPEKEGYTFTGWTPAADVANIIKVDDNGHFTMPAQDVRFDATFEINQYNVTYKVGTEVVYTDVYNFDADVAIRPVPTQEGYTFYGWTSKDSAFDIRGFKMPAHNVVIEGKFEKNPAKQYTYTVNKHFYNEKGVEVNVVKGEATPAAENTAVSDLYKADAKNQTVDGKTYVYVSGLTTVTDNLEKLTKDVTIDLYYYLNVEGGNDIPDAWEYRLTFKVVNGEWNDGGNADIVTYVQCKDKKTGEAFEAEDVVVPVTRIPAVGDKPNSGYHAGAWDTSPYDNYKVQKDTVFTYTYAKNSSGGSSGGHHRRPTVTIPDDVPTGLNGDDHYAYIVGYPDKTVRPQNGITRAEVATIFFRLLTDETRDANSTKSNSYSDVAAGAWYNHAVSTLSAMGIVKGDSHGKFNPNAPITRAEFAAIAARFDDKANTTTADFSDIASHWAKNEISAASNNGWITGYPDGTFRPDNKITRAEAMTLVNRVLKRLPETEEDLHDDMIKWSDNSDVSQWFYLDVQEATNSHYYQTKENQFEKWTKLRETRDWTELEK</sequence>
<reference evidence="6 7" key="1">
    <citation type="submission" date="2020-08" db="EMBL/GenBank/DDBJ databases">
        <title>Genome public.</title>
        <authorList>
            <person name="Liu C."/>
            <person name="Sun Q."/>
        </authorList>
    </citation>
    <scope>NUCLEOTIDE SEQUENCE [LARGE SCALE GENOMIC DNA]</scope>
    <source>
        <strain evidence="6 7">M2</strain>
    </source>
</reference>
<feature type="domain" description="SLH" evidence="5">
    <location>
        <begin position="1138"/>
        <end position="1201"/>
    </location>
</feature>
<feature type="domain" description="SLH" evidence="5">
    <location>
        <begin position="1080"/>
        <end position="1137"/>
    </location>
</feature>
<evidence type="ECO:0000256" key="4">
    <source>
        <dbReference type="SAM" id="SignalP"/>
    </source>
</evidence>
<dbReference type="Pfam" id="PF00395">
    <property type="entry name" value="SLH"/>
    <property type="match status" value="3"/>
</dbReference>
<dbReference type="Proteomes" id="UP000641741">
    <property type="component" value="Unassembled WGS sequence"/>
</dbReference>
<dbReference type="InterPro" id="IPR013378">
    <property type="entry name" value="InlB-like_B-rpt"/>
</dbReference>
<evidence type="ECO:0000256" key="1">
    <source>
        <dbReference type="ARBA" id="ARBA00004196"/>
    </source>
</evidence>
<accession>A0ABR7GMS5</accession>
<evidence type="ECO:0000313" key="6">
    <source>
        <dbReference type="EMBL" id="MBC5695598.1"/>
    </source>
</evidence>
<feature type="compositionally biased region" description="Low complexity" evidence="3">
    <location>
        <begin position="95"/>
        <end position="104"/>
    </location>
</feature>
<dbReference type="PANTHER" id="PTHR43308">
    <property type="entry name" value="OUTER MEMBRANE PROTEIN ALPHA-RELATED"/>
    <property type="match status" value="1"/>
</dbReference>
<feature type="compositionally biased region" description="Polar residues" evidence="3">
    <location>
        <begin position="485"/>
        <end position="499"/>
    </location>
</feature>
<dbReference type="InterPro" id="IPR051465">
    <property type="entry name" value="Cell_Envelope_Struct_Comp"/>
</dbReference>
<evidence type="ECO:0000256" key="3">
    <source>
        <dbReference type="SAM" id="MobiDB-lite"/>
    </source>
</evidence>
<dbReference type="Pfam" id="PF09479">
    <property type="entry name" value="Flg_new"/>
    <property type="match status" value="2"/>
</dbReference>
<dbReference type="RefSeq" id="WP_186969836.1">
    <property type="nucleotide sequence ID" value="NZ_JACOPK010000005.1"/>
</dbReference>
<dbReference type="EMBL" id="JACOPK010000005">
    <property type="protein sequence ID" value="MBC5695598.1"/>
    <property type="molecule type" value="Genomic_DNA"/>
</dbReference>
<dbReference type="InterPro" id="IPR042229">
    <property type="entry name" value="Listeria/Bacterioides_rpt_sf"/>
</dbReference>
<dbReference type="Gene3D" id="2.60.40.4270">
    <property type="entry name" value="Listeria-Bacteroides repeat domain"/>
    <property type="match status" value="2"/>
</dbReference>